<dbReference type="PANTHER" id="PTHR34987:SF6">
    <property type="entry name" value="ALPHA-L-RHAMNOSIDASE SIX-HAIRPIN GLYCOSIDASE DOMAIN-CONTAINING PROTEIN"/>
    <property type="match status" value="1"/>
</dbReference>
<dbReference type="Gene3D" id="1.50.10.10">
    <property type="match status" value="1"/>
</dbReference>
<evidence type="ECO:0000313" key="5">
    <source>
        <dbReference type="Proteomes" id="UP001517367"/>
    </source>
</evidence>
<keyword evidence="1" id="KW-0732">Signal</keyword>
<accession>A0ABW9JPN5</accession>
<evidence type="ECO:0000256" key="1">
    <source>
        <dbReference type="SAM" id="SignalP"/>
    </source>
</evidence>
<dbReference type="Pfam" id="PF17390">
    <property type="entry name" value="Bac_rhamnosid_C"/>
    <property type="match status" value="1"/>
</dbReference>
<dbReference type="Gene3D" id="2.60.420.10">
    <property type="entry name" value="Maltose phosphorylase, domain 3"/>
    <property type="match status" value="1"/>
</dbReference>
<dbReference type="InterPro" id="IPR035398">
    <property type="entry name" value="Bac_rhamnosid_C"/>
</dbReference>
<evidence type="ECO:0000313" key="4">
    <source>
        <dbReference type="EMBL" id="MFN0293651.1"/>
    </source>
</evidence>
<feature type="domain" description="Alpha-L-rhamnosidase C-terminal" evidence="3">
    <location>
        <begin position="523"/>
        <end position="580"/>
    </location>
</feature>
<dbReference type="EMBL" id="SRMP02000051">
    <property type="protein sequence ID" value="MFN0293651.1"/>
    <property type="molecule type" value="Genomic_DNA"/>
</dbReference>
<dbReference type="Pfam" id="PF17389">
    <property type="entry name" value="Bac_rhamnosid6H"/>
    <property type="match status" value="1"/>
</dbReference>
<dbReference type="RefSeq" id="WP_138729316.1">
    <property type="nucleotide sequence ID" value="NZ_SRMP02000051.1"/>
</dbReference>
<proteinExistence type="predicted"/>
<comment type="caution">
    <text evidence="4">The sequence shown here is derived from an EMBL/GenBank/DDBJ whole genome shotgun (WGS) entry which is preliminary data.</text>
</comment>
<dbReference type="PANTHER" id="PTHR34987">
    <property type="entry name" value="C, PUTATIVE (AFU_ORTHOLOGUE AFUA_3G02880)-RELATED"/>
    <property type="match status" value="1"/>
</dbReference>
<evidence type="ECO:0000259" key="3">
    <source>
        <dbReference type="Pfam" id="PF17390"/>
    </source>
</evidence>
<sequence length="584" mass="65617">MKELILKVLAVALILTTSKLHAQEAPKAKTKSSARNEFVREYKSPVRVVWQSNGAEGTIKNTAQLLKEGNGQADLSSTALCVLESNAIEKPALLIDFGKEIHGGLQIVTGRWQNKKPIKVRVRFGESVSEAISDIGEKGGTNDHAMRDFIIELPWLGSIETGNTGFRFVRIDLLDENATLHLKEVRAISIYRDIPYLGSFKSSDERLNKIWQTGAYTVHLNMQEYLWDGIKRDRLVWVGDMHPEVATINAVFGYNEVVPKSLDLARDITPLPGWMNTISTYSMWWIILQKDWYMHNGDMAYLKQQQSYLQSLLRQMISKIDNNKEKLDGVRFLDWPSSEDKQAIHAGLQAMMVWSLSVGKELSILLKDEQTVKLCETALSELKKYVPTHNNSKQAAALMALSGLMSAESADKEVLSVGGTKNFSTFYGYYMLQAQAKARNYQGALNNIREFWGAMLNLGATTFWEDFNMEWKDNAARIDEIVPSGKKDVHGDYGAYCYVGHRHSLCHGWASGPTAWLTEHVLGIKVTAPGCKEITIKPNLADLEYAEGTFPTPFGKVWVKHTKKPDGSIETKVKAPQEVKIVKK</sequence>
<dbReference type="InterPro" id="IPR008928">
    <property type="entry name" value="6-hairpin_glycosidase_sf"/>
</dbReference>
<gene>
    <name evidence="4" type="ORF">E5L68_019900</name>
</gene>
<feature type="domain" description="Alpha-L-rhamnosidase six-hairpin glycosidase" evidence="2">
    <location>
        <begin position="197"/>
        <end position="521"/>
    </location>
</feature>
<feature type="signal peptide" evidence="1">
    <location>
        <begin position="1"/>
        <end position="22"/>
    </location>
</feature>
<feature type="chain" id="PRO_5047228964" evidence="1">
    <location>
        <begin position="23"/>
        <end position="584"/>
    </location>
</feature>
<dbReference type="InterPro" id="IPR035396">
    <property type="entry name" value="Bac_rhamnosid6H"/>
</dbReference>
<protein>
    <submittedName>
        <fullName evidence="4">Alpha-L-rhamnosidase C-terminal domain-containing protein</fullName>
    </submittedName>
</protein>
<dbReference type="InterPro" id="IPR012341">
    <property type="entry name" value="6hp_glycosidase-like_sf"/>
</dbReference>
<keyword evidence="5" id="KW-1185">Reference proteome</keyword>
<organism evidence="4 5">
    <name type="scientific">Pedobacter helvus</name>
    <dbReference type="NCBI Taxonomy" id="2563444"/>
    <lineage>
        <taxon>Bacteria</taxon>
        <taxon>Pseudomonadati</taxon>
        <taxon>Bacteroidota</taxon>
        <taxon>Sphingobacteriia</taxon>
        <taxon>Sphingobacteriales</taxon>
        <taxon>Sphingobacteriaceae</taxon>
        <taxon>Pedobacter</taxon>
    </lineage>
</organism>
<dbReference type="Proteomes" id="UP001517367">
    <property type="component" value="Unassembled WGS sequence"/>
</dbReference>
<name>A0ABW9JPN5_9SPHI</name>
<dbReference type="SUPFAM" id="SSF48208">
    <property type="entry name" value="Six-hairpin glycosidases"/>
    <property type="match status" value="1"/>
</dbReference>
<reference evidence="4 5" key="1">
    <citation type="submission" date="2024-12" db="EMBL/GenBank/DDBJ databases">
        <authorList>
            <person name="Hu S."/>
        </authorList>
    </citation>
    <scope>NUCLEOTIDE SEQUENCE [LARGE SCALE GENOMIC DNA]</scope>
    <source>
        <strain evidence="4 5">P-25</strain>
    </source>
</reference>
<evidence type="ECO:0000259" key="2">
    <source>
        <dbReference type="Pfam" id="PF17389"/>
    </source>
</evidence>